<dbReference type="EMBL" id="CAJNOM010001011">
    <property type="protein sequence ID" value="CAF1585818.1"/>
    <property type="molecule type" value="Genomic_DNA"/>
</dbReference>
<evidence type="ECO:0000256" key="1">
    <source>
        <dbReference type="SAM" id="MobiDB-lite"/>
    </source>
</evidence>
<keyword evidence="4" id="KW-1185">Reference proteome</keyword>
<accession>A0A815ZS13</accession>
<feature type="compositionally biased region" description="Basic and acidic residues" evidence="1">
    <location>
        <begin position="113"/>
        <end position="122"/>
    </location>
</feature>
<protein>
    <submittedName>
        <fullName evidence="3">Uncharacterized protein</fullName>
    </submittedName>
</protein>
<organism evidence="3 4">
    <name type="scientific">Adineta steineri</name>
    <dbReference type="NCBI Taxonomy" id="433720"/>
    <lineage>
        <taxon>Eukaryota</taxon>
        <taxon>Metazoa</taxon>
        <taxon>Spiralia</taxon>
        <taxon>Gnathifera</taxon>
        <taxon>Rotifera</taxon>
        <taxon>Eurotatoria</taxon>
        <taxon>Bdelloidea</taxon>
        <taxon>Adinetida</taxon>
        <taxon>Adinetidae</taxon>
        <taxon>Adineta</taxon>
    </lineage>
</organism>
<feature type="compositionally biased region" description="Polar residues" evidence="1">
    <location>
        <begin position="130"/>
        <end position="141"/>
    </location>
</feature>
<name>A0A815ZS13_9BILA</name>
<dbReference type="OrthoDB" id="10037662at2759"/>
<feature type="region of interest" description="Disordered" evidence="1">
    <location>
        <begin position="113"/>
        <end position="141"/>
    </location>
</feature>
<evidence type="ECO:0000313" key="2">
    <source>
        <dbReference type="EMBL" id="CAF1323410.1"/>
    </source>
</evidence>
<comment type="caution">
    <text evidence="3">The sequence shown here is derived from an EMBL/GenBank/DDBJ whole genome shotgun (WGS) entry which is preliminary data.</text>
</comment>
<gene>
    <name evidence="2" type="ORF">BJG266_LOCUS33474</name>
    <name evidence="3" type="ORF">QVE165_LOCUS50612</name>
</gene>
<dbReference type="Proteomes" id="UP000663832">
    <property type="component" value="Unassembled WGS sequence"/>
</dbReference>
<proteinExistence type="predicted"/>
<dbReference type="EMBL" id="CAJNOI010000648">
    <property type="protein sequence ID" value="CAF1323410.1"/>
    <property type="molecule type" value="Genomic_DNA"/>
</dbReference>
<sequence>MLQQKNHKRRRKTSTVQSGLLNASNIDSQYNSTITMSNKQNRRQNNMREILSRQFMQQSGHKRWRTGNNTQSNDIRRLLPFGSDSSSSYEYEHRSERQLHDAYVIDVTRANRYEQQQRRSREPPPVLEQSPPSYDSSIGQTRRQQIPFQLPVRTTTNTHQPLSTITPSVYSAMPPSYAEIFLKPQTTPNE</sequence>
<evidence type="ECO:0000313" key="4">
    <source>
        <dbReference type="Proteomes" id="UP000663832"/>
    </source>
</evidence>
<dbReference type="AlphaFoldDB" id="A0A815ZS13"/>
<reference evidence="3" key="1">
    <citation type="submission" date="2021-02" db="EMBL/GenBank/DDBJ databases">
        <authorList>
            <person name="Nowell W R."/>
        </authorList>
    </citation>
    <scope>NUCLEOTIDE SEQUENCE</scope>
</reference>
<feature type="region of interest" description="Disordered" evidence="1">
    <location>
        <begin position="57"/>
        <end position="96"/>
    </location>
</feature>
<dbReference type="Proteomes" id="UP000663877">
    <property type="component" value="Unassembled WGS sequence"/>
</dbReference>
<evidence type="ECO:0000313" key="3">
    <source>
        <dbReference type="EMBL" id="CAF1585818.1"/>
    </source>
</evidence>